<evidence type="ECO:0000256" key="1">
    <source>
        <dbReference type="SAM" id="MobiDB-lite"/>
    </source>
</evidence>
<feature type="compositionally biased region" description="Basic and acidic residues" evidence="1">
    <location>
        <begin position="47"/>
        <end position="61"/>
    </location>
</feature>
<protein>
    <submittedName>
        <fullName evidence="2">Uncharacterized protein</fullName>
    </submittedName>
</protein>
<dbReference type="Proteomes" id="UP001145021">
    <property type="component" value="Unassembled WGS sequence"/>
</dbReference>
<keyword evidence="3" id="KW-1185">Reference proteome</keyword>
<feature type="compositionally biased region" description="Low complexity" evidence="1">
    <location>
        <begin position="70"/>
        <end position="87"/>
    </location>
</feature>
<feature type="region of interest" description="Disordered" evidence="1">
    <location>
        <begin position="46"/>
        <end position="108"/>
    </location>
</feature>
<sequence length="150" mass="16689">MIKRREIAKDILPEIPPDTRAFAYRPYVTASAAAVDGKSLYTQHQSLLRDIKPQTGKRIDDGTSGFQRKGSPSSSSVSSNGADSCGSCQSNGRPLNARIVGRKDDVQSDRHRMAAMHAKSMYARIKEAKRLIDDCRYEYACDVLYECQRG</sequence>
<reference evidence="2" key="1">
    <citation type="submission" date="2022-07" db="EMBL/GenBank/DDBJ databases">
        <title>Phylogenomic reconstructions and comparative analyses of Kickxellomycotina fungi.</title>
        <authorList>
            <person name="Reynolds N.K."/>
            <person name="Stajich J.E."/>
            <person name="Barry K."/>
            <person name="Grigoriev I.V."/>
            <person name="Crous P."/>
            <person name="Smith M.E."/>
        </authorList>
    </citation>
    <scope>NUCLEOTIDE SEQUENCE</scope>
    <source>
        <strain evidence="2">NBRC 105413</strain>
    </source>
</reference>
<name>A0A9W8CHA1_9FUNG</name>
<dbReference type="AlphaFoldDB" id="A0A9W8CHA1"/>
<gene>
    <name evidence="2" type="ORF">LPJ64_004466</name>
</gene>
<organism evidence="2 3">
    <name type="scientific">Coemansia asiatica</name>
    <dbReference type="NCBI Taxonomy" id="1052880"/>
    <lineage>
        <taxon>Eukaryota</taxon>
        <taxon>Fungi</taxon>
        <taxon>Fungi incertae sedis</taxon>
        <taxon>Zoopagomycota</taxon>
        <taxon>Kickxellomycotina</taxon>
        <taxon>Kickxellomycetes</taxon>
        <taxon>Kickxellales</taxon>
        <taxon>Kickxellaceae</taxon>
        <taxon>Coemansia</taxon>
    </lineage>
</organism>
<dbReference type="EMBL" id="JANBOH010000219">
    <property type="protein sequence ID" value="KAJ1643803.1"/>
    <property type="molecule type" value="Genomic_DNA"/>
</dbReference>
<evidence type="ECO:0000313" key="3">
    <source>
        <dbReference type="Proteomes" id="UP001145021"/>
    </source>
</evidence>
<evidence type="ECO:0000313" key="2">
    <source>
        <dbReference type="EMBL" id="KAJ1643803.1"/>
    </source>
</evidence>
<comment type="caution">
    <text evidence="2">The sequence shown here is derived from an EMBL/GenBank/DDBJ whole genome shotgun (WGS) entry which is preliminary data.</text>
</comment>
<proteinExistence type="predicted"/>
<accession>A0A9W8CHA1</accession>